<evidence type="ECO:0000313" key="4">
    <source>
        <dbReference type="Proteomes" id="UP000265020"/>
    </source>
</evidence>
<dbReference type="CTD" id="100329274"/>
<feature type="region of interest" description="Disordered" evidence="2">
    <location>
        <begin position="397"/>
        <end position="436"/>
    </location>
</feature>
<feature type="region of interest" description="Disordered" evidence="2">
    <location>
        <begin position="1101"/>
        <end position="1127"/>
    </location>
</feature>
<organism evidence="3 4">
    <name type="scientific">Cyprinodon variegatus</name>
    <name type="common">Sheepshead minnow</name>
    <dbReference type="NCBI Taxonomy" id="28743"/>
    <lineage>
        <taxon>Eukaryota</taxon>
        <taxon>Metazoa</taxon>
        <taxon>Chordata</taxon>
        <taxon>Craniata</taxon>
        <taxon>Vertebrata</taxon>
        <taxon>Euteleostomi</taxon>
        <taxon>Actinopterygii</taxon>
        <taxon>Neopterygii</taxon>
        <taxon>Teleostei</taxon>
        <taxon>Neoteleostei</taxon>
        <taxon>Acanthomorphata</taxon>
        <taxon>Ovalentaria</taxon>
        <taxon>Atherinomorphae</taxon>
        <taxon>Cyprinodontiformes</taxon>
        <taxon>Cyprinodontidae</taxon>
        <taxon>Cyprinodon</taxon>
    </lineage>
</organism>
<dbReference type="Ensembl" id="ENSCVAT00000032095.1">
    <property type="protein sequence ID" value="ENSCVAP00000030997.1"/>
    <property type="gene ID" value="ENSCVAG00000019943.1"/>
</dbReference>
<name>A0A3Q2EFC1_CYPVA</name>
<accession>A0A3Q2EFC1</accession>
<dbReference type="GeneID" id="107090775"/>
<dbReference type="AlphaFoldDB" id="A0A3Q2EFC1"/>
<feature type="region of interest" description="Disordered" evidence="2">
    <location>
        <begin position="694"/>
        <end position="720"/>
    </location>
</feature>
<dbReference type="GO" id="GO:0005814">
    <property type="term" value="C:centriole"/>
    <property type="evidence" value="ECO:0007669"/>
    <property type="project" value="InterPro"/>
</dbReference>
<evidence type="ECO:0000313" key="3">
    <source>
        <dbReference type="Ensembl" id="ENSCVAP00000030997.1"/>
    </source>
</evidence>
<protein>
    <submittedName>
        <fullName evidence="3">Uncharacterized LOC107090775</fullName>
    </submittedName>
</protein>
<reference evidence="3" key="1">
    <citation type="submission" date="2025-08" db="UniProtKB">
        <authorList>
            <consortium name="Ensembl"/>
        </authorList>
    </citation>
    <scope>IDENTIFICATION</scope>
</reference>
<proteinExistence type="predicted"/>
<feature type="compositionally biased region" description="Basic and acidic residues" evidence="2">
    <location>
        <begin position="631"/>
        <end position="640"/>
    </location>
</feature>
<sequence>MENYTEFVQLCLSKLKKNEEEVEEHRRHSSASSLIRFYGRPILPPLLSGKQREEVRRQRDEVQKATVNKKLKDELRMAHVQTLLDSVQLKNVPTLQEFLQEAEIKDESSFSHNTGRFSVSCSDVSNATRDSLSPAPVRKLKHSIFIPPKTSTAHSAFFPSNVSPQQMNYNEYLADQLGSPPRSQPCSSNAGHQSLSSGYVTCEKKDSDTTTSGKTDFRTVKEMDNTGGFFLYSSTNTIAKMPDIINHPPIDGEELERAGLGSFLCSDATGAENVCSMSFYNGSVRCDSLRAEEPGLSHPHSRKEEIYDPFMANLDPVKINTSQRDDDALSLSDNPDLQQPLNLTDEISVQKAPSKEETVKNQIHVTDLNQSDEIRPLSLQSLLKKSQEYLRCQRMLRNQTKTSKTHQEQQRVQVEESSLSDKENEELHHKGNEIVEGKKTNVKRGAFIPSEPQKKSWEANPEAPNIAEDGKKRLSFEEEISLNNKRNRSPEVLMIPKQISVSIQQQPGSGLTFTETPCLSSFDGGVGKYRSVPAPRFCLSPVFFKSKAVDPAGWTEPKLDSSSDFSQIRVEDLKLDQRSLTAASSAVNQMDFEDATSVFTKNSLQINQLESNLCSLKVLISDLESTVKENFDNQSRHDSSTEENSVSSKDLSQIEKDGPDKSTGCLEDTQGAADGEDDEVDELKQRQSFIQFKNIDINARPEPRTYSRDDVSPRGSQKMSEILKQCKHPEGGSNSYPQQGIRRKVQLPSTSRLSVAQQMRVPSIFRNATSLNFPACDISCRGPHLQERKGNITSESEGPVPSPSLNRSYDVDTPSPLWFQEGSGSISCSQGSHSLESGREDQAGLSKVKRRLLMHVTEGSQEKNGSTDLADCSTPKAAVQRSEGIQKKQQLICKQEQLKRIHAAQVRALQEEHRKQQEELLQVLAASYRLLQDASPCSTSGSRFGDTMTFYNLSQHPSPLLQRCRPLLAATVKGFLTRRLLRTERVMQLVRTVRDMQQFLQTLQQQVTARGEHCSRQELLLQERVSLQLRAARYEVYDIFFSLSAREQMQLISWDRELAREKQLRRQKGPAGYPRGKCSLSAATQKSLERKRERMIRLQNVTGGRCRPAKSLDPPPKKTTGHKTRTV</sequence>
<feature type="region of interest" description="Disordered" evidence="2">
    <location>
        <begin position="631"/>
        <end position="682"/>
    </location>
</feature>
<reference evidence="3" key="2">
    <citation type="submission" date="2025-09" db="UniProtKB">
        <authorList>
            <consortium name="Ensembl"/>
        </authorList>
    </citation>
    <scope>IDENTIFICATION</scope>
</reference>
<evidence type="ECO:0000256" key="2">
    <source>
        <dbReference type="SAM" id="MobiDB-lite"/>
    </source>
</evidence>
<dbReference type="RefSeq" id="XP_015239829.1">
    <property type="nucleotide sequence ID" value="XM_015384343.1"/>
</dbReference>
<feature type="compositionally biased region" description="Low complexity" evidence="2">
    <location>
        <begin position="822"/>
        <end position="834"/>
    </location>
</feature>
<dbReference type="OrthoDB" id="10028852at2759"/>
<dbReference type="InterPro" id="IPR033207">
    <property type="entry name" value="CCP110"/>
</dbReference>
<feature type="coiled-coil region" evidence="1">
    <location>
        <begin position="899"/>
        <end position="926"/>
    </location>
</feature>
<keyword evidence="1" id="KW-0175">Coiled coil</keyword>
<evidence type="ECO:0000256" key="1">
    <source>
        <dbReference type="SAM" id="Coils"/>
    </source>
</evidence>
<dbReference type="GO" id="GO:1903723">
    <property type="term" value="P:negative regulation of centriole elongation"/>
    <property type="evidence" value="ECO:0007669"/>
    <property type="project" value="TreeGrafter"/>
</dbReference>
<dbReference type="PANTHER" id="PTHR13594:SF2">
    <property type="entry name" value="SI:CH73-100L22.3"/>
    <property type="match status" value="1"/>
</dbReference>
<dbReference type="GeneTree" id="ENSGT00390000004090"/>
<feature type="compositionally biased region" description="Basic and acidic residues" evidence="2">
    <location>
        <begin position="419"/>
        <end position="436"/>
    </location>
</feature>
<dbReference type="PANTHER" id="PTHR13594">
    <property type="entry name" value="CENTRIOLAR COILED-COIL PROTEIN OF 110 KDA"/>
    <property type="match status" value="1"/>
</dbReference>
<feature type="compositionally biased region" description="Basic and acidic residues" evidence="2">
    <location>
        <begin position="699"/>
        <end position="712"/>
    </location>
</feature>
<dbReference type="GO" id="GO:0032465">
    <property type="term" value="P:regulation of cytokinesis"/>
    <property type="evidence" value="ECO:0007669"/>
    <property type="project" value="InterPro"/>
</dbReference>
<dbReference type="GO" id="GO:0032053">
    <property type="term" value="P:ciliary basal body organization"/>
    <property type="evidence" value="ECO:0007669"/>
    <property type="project" value="TreeGrafter"/>
</dbReference>
<dbReference type="GO" id="GO:0007099">
    <property type="term" value="P:centriole replication"/>
    <property type="evidence" value="ECO:0007669"/>
    <property type="project" value="InterPro"/>
</dbReference>
<dbReference type="Pfam" id="PF16025">
    <property type="entry name" value="CaM_bind"/>
    <property type="match status" value="1"/>
</dbReference>
<dbReference type="OMA" id="SFPCSMS"/>
<dbReference type="Proteomes" id="UP000265020">
    <property type="component" value="Unassembled WGS sequence"/>
</dbReference>
<dbReference type="STRING" id="28743.ENSCVAP00000030997"/>
<feature type="region of interest" description="Disordered" evidence="2">
    <location>
        <begin position="822"/>
        <end position="842"/>
    </location>
</feature>
<feature type="compositionally biased region" description="Polar residues" evidence="2">
    <location>
        <begin position="642"/>
        <end position="651"/>
    </location>
</feature>
<keyword evidence="4" id="KW-1185">Reference proteome</keyword>